<keyword evidence="1" id="KW-0479">Metal-binding</keyword>
<dbReference type="PROSITE" id="PS00903">
    <property type="entry name" value="CYT_DCMP_DEAMINASES_1"/>
    <property type="match status" value="1"/>
</dbReference>
<dbReference type="Gene3D" id="3.40.140.10">
    <property type="entry name" value="Cytidine Deaminase, domain 2"/>
    <property type="match status" value="1"/>
</dbReference>
<feature type="domain" description="CMP/dCMP-type deaminase" evidence="4">
    <location>
        <begin position="7"/>
        <end position="122"/>
    </location>
</feature>
<proteinExistence type="predicted"/>
<gene>
    <name evidence="5" type="ORF">GCM10009769_26470</name>
    <name evidence="6" type="ORF">JOE58_001817</name>
</gene>
<dbReference type="Proteomes" id="UP000746584">
    <property type="component" value="Unassembled WGS sequence"/>
</dbReference>
<evidence type="ECO:0000313" key="7">
    <source>
        <dbReference type="Proteomes" id="UP000648535"/>
    </source>
</evidence>
<dbReference type="GO" id="GO:0006152">
    <property type="term" value="P:purine nucleoside catabolic process"/>
    <property type="evidence" value="ECO:0007669"/>
    <property type="project" value="TreeGrafter"/>
</dbReference>
<dbReference type="InterPro" id="IPR016193">
    <property type="entry name" value="Cytidine_deaminase-like"/>
</dbReference>
<dbReference type="CDD" id="cd01285">
    <property type="entry name" value="nucleoside_deaminase"/>
    <property type="match status" value="1"/>
</dbReference>
<dbReference type="Proteomes" id="UP000648535">
    <property type="component" value="Unassembled WGS sequence"/>
</dbReference>
<dbReference type="EC" id="3.5.4.3" evidence="6"/>
<keyword evidence="6" id="KW-0378">Hydrolase</keyword>
<keyword evidence="2" id="KW-0862">Zinc</keyword>
<dbReference type="EMBL" id="JAFBCG010000001">
    <property type="protein sequence ID" value="MBM7802566.1"/>
    <property type="molecule type" value="Genomic_DNA"/>
</dbReference>
<evidence type="ECO:0000256" key="2">
    <source>
        <dbReference type="ARBA" id="ARBA00022833"/>
    </source>
</evidence>
<evidence type="ECO:0000313" key="8">
    <source>
        <dbReference type="Proteomes" id="UP000746584"/>
    </source>
</evidence>
<reference evidence="5" key="2">
    <citation type="submission" date="2020-09" db="EMBL/GenBank/DDBJ databases">
        <authorList>
            <person name="Sun Q."/>
            <person name="Ohkuma M."/>
        </authorList>
    </citation>
    <scope>NUCLEOTIDE SEQUENCE</scope>
    <source>
        <strain evidence="5">JCM 1480</strain>
    </source>
</reference>
<protein>
    <submittedName>
        <fullName evidence="6">Guanine deaminase</fullName>
        <ecNumber evidence="6">3.5.4.3</ecNumber>
    </submittedName>
    <submittedName>
        <fullName evidence="5">Putative cytidine/deoxycytidylate deaminase</fullName>
    </submittedName>
</protein>
<sequence length="163" mass="17751">MHHDESTPPTDFTALAVSRALDNVADGGKPFACLIVRDGEVVVEAVNHVAQTGDPTAHAEIRAIRAAAEQGITDLGGYEVVVTAYPCPMCLGALYYAQPDRVVYAASREQEGEHYEDGNRLMTLATFYDEYAKPVEERALRAEQGSVEDPTAPFRAWSARHAD</sequence>
<evidence type="ECO:0000256" key="3">
    <source>
        <dbReference type="SAM" id="MobiDB-lite"/>
    </source>
</evidence>
<dbReference type="PROSITE" id="PS51747">
    <property type="entry name" value="CYT_DCMP_DEAMINASES_2"/>
    <property type="match status" value="1"/>
</dbReference>
<keyword evidence="8" id="KW-1185">Reference proteome</keyword>
<reference evidence="6 8" key="3">
    <citation type="submission" date="2021-01" db="EMBL/GenBank/DDBJ databases">
        <title>Sequencing the genomes of 1000 actinobacteria strains.</title>
        <authorList>
            <person name="Klenk H.-P."/>
        </authorList>
    </citation>
    <scope>NUCLEOTIDE SEQUENCE [LARGE SCALE GENOMIC DNA]</scope>
    <source>
        <strain evidence="6 8">DSM 20542</strain>
    </source>
</reference>
<reference evidence="5" key="1">
    <citation type="journal article" date="2014" name="Int. J. Syst. Evol. Microbiol.">
        <title>Complete genome sequence of Corynebacterium casei LMG S-19264T (=DSM 44701T), isolated from a smear-ripened cheese.</title>
        <authorList>
            <consortium name="US DOE Joint Genome Institute (JGI-PGF)"/>
            <person name="Walter F."/>
            <person name="Albersmeier A."/>
            <person name="Kalinowski J."/>
            <person name="Ruckert C."/>
        </authorList>
    </citation>
    <scope>NUCLEOTIDE SEQUENCE</scope>
    <source>
        <strain evidence="5">JCM 1480</strain>
    </source>
</reference>
<name>A0A7Y6EIA4_9MICO</name>
<dbReference type="GO" id="GO:0008892">
    <property type="term" value="F:guanine deaminase activity"/>
    <property type="evidence" value="ECO:0007669"/>
    <property type="project" value="UniProtKB-EC"/>
</dbReference>
<organism evidence="5 7">
    <name type="scientific">Curtobacterium luteum</name>
    <dbReference type="NCBI Taxonomy" id="33881"/>
    <lineage>
        <taxon>Bacteria</taxon>
        <taxon>Bacillati</taxon>
        <taxon>Actinomycetota</taxon>
        <taxon>Actinomycetes</taxon>
        <taxon>Micrococcales</taxon>
        <taxon>Microbacteriaceae</taxon>
        <taxon>Curtobacterium</taxon>
    </lineage>
</organism>
<accession>A0A7Y6EIA4</accession>
<dbReference type="InterPro" id="IPR016192">
    <property type="entry name" value="APOBEC/CMP_deaminase_Zn-bd"/>
</dbReference>
<dbReference type="GO" id="GO:0008270">
    <property type="term" value="F:zinc ion binding"/>
    <property type="evidence" value="ECO:0007669"/>
    <property type="project" value="InterPro"/>
</dbReference>
<dbReference type="PANTHER" id="PTHR11079:SF161">
    <property type="entry name" value="CMP_DCMP-TYPE DEAMINASE DOMAIN-CONTAINING PROTEIN"/>
    <property type="match status" value="1"/>
</dbReference>
<dbReference type="PANTHER" id="PTHR11079">
    <property type="entry name" value="CYTOSINE DEAMINASE FAMILY MEMBER"/>
    <property type="match status" value="1"/>
</dbReference>
<comment type="caution">
    <text evidence="5">The sequence shown here is derived from an EMBL/GenBank/DDBJ whole genome shotgun (WGS) entry which is preliminary data.</text>
</comment>
<dbReference type="GO" id="GO:0047974">
    <property type="term" value="F:guanosine deaminase activity"/>
    <property type="evidence" value="ECO:0007669"/>
    <property type="project" value="TreeGrafter"/>
</dbReference>
<dbReference type="AlphaFoldDB" id="A0A7Y6EIA4"/>
<dbReference type="Pfam" id="PF00383">
    <property type="entry name" value="dCMP_cyt_deam_1"/>
    <property type="match status" value="1"/>
</dbReference>
<evidence type="ECO:0000256" key="1">
    <source>
        <dbReference type="ARBA" id="ARBA00022723"/>
    </source>
</evidence>
<dbReference type="InterPro" id="IPR002125">
    <property type="entry name" value="CMP_dCMP_dom"/>
</dbReference>
<evidence type="ECO:0000313" key="6">
    <source>
        <dbReference type="EMBL" id="MBM7802566.1"/>
    </source>
</evidence>
<evidence type="ECO:0000259" key="4">
    <source>
        <dbReference type="PROSITE" id="PS51747"/>
    </source>
</evidence>
<evidence type="ECO:0000313" key="5">
    <source>
        <dbReference type="EMBL" id="GGL06806.1"/>
    </source>
</evidence>
<dbReference type="SUPFAM" id="SSF53927">
    <property type="entry name" value="Cytidine deaminase-like"/>
    <property type="match status" value="1"/>
</dbReference>
<dbReference type="EMBL" id="BMOI01000012">
    <property type="protein sequence ID" value="GGL06806.1"/>
    <property type="molecule type" value="Genomic_DNA"/>
</dbReference>
<dbReference type="RefSeq" id="WP_022904780.1">
    <property type="nucleotide sequence ID" value="NZ_BMOI01000012.1"/>
</dbReference>
<feature type="region of interest" description="Disordered" evidence="3">
    <location>
        <begin position="140"/>
        <end position="163"/>
    </location>
</feature>